<dbReference type="AlphaFoldDB" id="A0A7J4XG71"/>
<dbReference type="RefSeq" id="WP_005923183.1">
    <property type="nucleotide sequence ID" value="NZ_CABKSE010000001.1"/>
</dbReference>
<evidence type="ECO:0000256" key="1">
    <source>
        <dbReference type="SAM" id="SignalP"/>
    </source>
</evidence>
<name>A0A7J4XG71_9BACE</name>
<organism evidence="3 4">
    <name type="scientific">Bacteroides salyersiae</name>
    <dbReference type="NCBI Taxonomy" id="291644"/>
    <lineage>
        <taxon>Bacteria</taxon>
        <taxon>Pseudomonadati</taxon>
        <taxon>Bacteroidota</taxon>
        <taxon>Bacteroidia</taxon>
        <taxon>Bacteroidales</taxon>
        <taxon>Bacteroidaceae</taxon>
        <taxon>Bacteroides</taxon>
    </lineage>
</organism>
<accession>A0A7J4XG71</accession>
<feature type="domain" description="DUF6850" evidence="2">
    <location>
        <begin position="55"/>
        <end position="511"/>
    </location>
</feature>
<dbReference type="EMBL" id="VWMK01000017">
    <property type="protein sequence ID" value="KAA3761483.1"/>
    <property type="molecule type" value="Genomic_DNA"/>
</dbReference>
<proteinExistence type="predicted"/>
<protein>
    <recommendedName>
        <fullName evidence="2">DUF6850 domain-containing protein</fullName>
    </recommendedName>
</protein>
<evidence type="ECO:0000313" key="3">
    <source>
        <dbReference type="EMBL" id="KAA3761483.1"/>
    </source>
</evidence>
<sequence length="511" mass="57860">MRYYLMTVLFFSFLGLHAADADSLSLYGRMRSNGTTAESGFFSLVYDNPAMKYVWHPSTLNELRAGGEYIHEEQPSLAEEGDGRYMGFVDVRSFIRKGNSSLWGEARYKNGKKTGRRWNETSDYLLLYPYVMGDTVGGDLKSEQYYFSGGYAYRKGSYTIGAEGSYGADIEYRNADPRPKNLTGDLYFTIGMSWKTGNHYALGYSLHARKYKQTNDLQFYNELGVPNIYHFTGLGTDYYRFRGAKGKSFYKGRSFGGSVNLSPFDAGEGGFAVSLLYDHFSFDKIISSLNELPMASVGEHDLRGEIAWRSSKDRFSRWGMKLEAAFTKRTGTENLFGDASGNIYPQIAEDEMYMNRISRGVLSGFYEYTYRSGTVFSIIPSIGYTDMNTRYVYPRREMEIHRLHSQLMLKAMFPCGHWLLRGELGGRYVASLTPELQLPAVETEEAKKLNQPVYGNYGYLAANQAGFQVAMRGDYSRHKAYGLFLELRYVYGHDTRPSAANSLTASVGVAF</sequence>
<feature type="signal peptide" evidence="1">
    <location>
        <begin position="1"/>
        <end position="18"/>
    </location>
</feature>
<dbReference type="Pfam" id="PF21012">
    <property type="entry name" value="DUF6850"/>
    <property type="match status" value="1"/>
</dbReference>
<dbReference type="InterPro" id="IPR049236">
    <property type="entry name" value="DUF6850"/>
</dbReference>
<feature type="chain" id="PRO_5029739041" description="DUF6850 domain-containing protein" evidence="1">
    <location>
        <begin position="19"/>
        <end position="511"/>
    </location>
</feature>
<evidence type="ECO:0000313" key="4">
    <source>
        <dbReference type="Proteomes" id="UP000422221"/>
    </source>
</evidence>
<gene>
    <name evidence="3" type="ORF">F3F73_16455</name>
</gene>
<comment type="caution">
    <text evidence="3">The sequence shown here is derived from an EMBL/GenBank/DDBJ whole genome shotgun (WGS) entry which is preliminary data.</text>
</comment>
<dbReference type="Proteomes" id="UP000422221">
    <property type="component" value="Unassembled WGS sequence"/>
</dbReference>
<keyword evidence="1" id="KW-0732">Signal</keyword>
<reference evidence="3 4" key="1">
    <citation type="journal article" date="2019" name="Nat. Med.">
        <title>A library of human gut bacterial isolates paired with longitudinal multiomics data enables mechanistic microbiome research.</title>
        <authorList>
            <person name="Poyet M."/>
            <person name="Groussin M."/>
            <person name="Gibbons S.M."/>
            <person name="Avila-Pacheco J."/>
            <person name="Jiang X."/>
            <person name="Kearney S.M."/>
            <person name="Perrotta A.R."/>
            <person name="Berdy B."/>
            <person name="Zhao S."/>
            <person name="Lieberman T.D."/>
            <person name="Swanson P.K."/>
            <person name="Smith M."/>
            <person name="Roesemann S."/>
            <person name="Alexander J.E."/>
            <person name="Rich S.A."/>
            <person name="Livny J."/>
            <person name="Vlamakis H."/>
            <person name="Clish C."/>
            <person name="Bullock K."/>
            <person name="Deik A."/>
            <person name="Scott J."/>
            <person name="Pierce K.A."/>
            <person name="Xavier R.J."/>
            <person name="Alm E.J."/>
        </authorList>
    </citation>
    <scope>NUCLEOTIDE SEQUENCE [LARGE SCALE GENOMIC DNA]</scope>
    <source>
        <strain evidence="3 4">BIOML-A10</strain>
    </source>
</reference>
<evidence type="ECO:0000259" key="2">
    <source>
        <dbReference type="Pfam" id="PF21012"/>
    </source>
</evidence>